<accession>A0A1J4TCK0</accession>
<dbReference type="PANTHER" id="PTHR30258">
    <property type="entry name" value="TYPE II SECRETION SYSTEM PROTEIN GSPE-RELATED"/>
    <property type="match status" value="1"/>
</dbReference>
<dbReference type="EMBL" id="MNUV01000021">
    <property type="protein sequence ID" value="OIO07951.1"/>
    <property type="molecule type" value="Genomic_DNA"/>
</dbReference>
<sequence length="550" mass="61995">MTLKLGDEILQAILVQESYVSAEDMNKAVDFAQKNNATALDYLFTQNILTSDLLGQALAEHYKIPYFDLNIHELSAVHVLKLPEELALKYNLLFLMESQDQILLATDDPTQPEMAEVLKQTFPDKKILFVFSLTDDIKSKFVFYRKTLETRFASILQEKKRVAPELVEEIIKDAIFYRASDIHFEPTAVEVLIRFRIDGVLQDAGRVTTEYYDNILNLIKVLAHIRTDEHLSAQDGAIRYGTEGTPTIDLRVSIVPTVNGEKVVIRLLSQYISNLSFADLGLSYNDHKLLEYNMLRQFGMILVTGPTGSGKTTTLYAVMKAVKNPGVNITTIEDPVEYKIGGINQIQVNEQTNLTFAKGLRSILRQDPNIILVGEIRDKETSEIAVNAALTGHLLLSTFHSNDASSAIPRLLDMGAEPFLLSSTLKLILAQRLVRRICENCRYSVEFTKMALDKKYPYLKTYFPENSYTFYEGKGCQSCNYTGFKGRIAVYELISISPAIQDLIVAKAPAQDIWKMAEKQGSRSLFVDGLEKVRTGVTTLDELLRIARPF</sequence>
<dbReference type="AlphaFoldDB" id="A0A1J4TCK0"/>
<name>A0A1J4TCK0_9BACT</name>
<dbReference type="Proteomes" id="UP000182860">
    <property type="component" value="Unassembled WGS sequence"/>
</dbReference>
<evidence type="ECO:0000313" key="6">
    <source>
        <dbReference type="EMBL" id="OIO07951.1"/>
    </source>
</evidence>
<comment type="caution">
    <text evidence="6">The sequence shown here is derived from an EMBL/GenBank/DDBJ whole genome shotgun (WGS) entry which is preliminary data.</text>
</comment>
<dbReference type="CDD" id="cd01129">
    <property type="entry name" value="PulE-GspE-like"/>
    <property type="match status" value="1"/>
</dbReference>
<evidence type="ECO:0000256" key="1">
    <source>
        <dbReference type="ARBA" id="ARBA00006611"/>
    </source>
</evidence>
<keyword evidence="2" id="KW-0547">Nucleotide-binding</keyword>
<proteinExistence type="inferred from homology"/>
<dbReference type="Pfam" id="PF05157">
    <property type="entry name" value="MshEN"/>
    <property type="match status" value="1"/>
</dbReference>
<feature type="domain" description="Bacterial type II secretion system protein E" evidence="4">
    <location>
        <begin position="159"/>
        <end position="545"/>
    </location>
</feature>
<dbReference type="GO" id="GO:0016887">
    <property type="term" value="F:ATP hydrolysis activity"/>
    <property type="evidence" value="ECO:0007669"/>
    <property type="project" value="TreeGrafter"/>
</dbReference>
<dbReference type="Pfam" id="PF00437">
    <property type="entry name" value="T2SSE"/>
    <property type="match status" value="1"/>
</dbReference>
<dbReference type="FunFam" id="3.40.50.300:FF:000398">
    <property type="entry name" value="Type IV pilus assembly ATPase PilB"/>
    <property type="match status" value="1"/>
</dbReference>
<evidence type="ECO:0000259" key="5">
    <source>
        <dbReference type="Pfam" id="PF05157"/>
    </source>
</evidence>
<dbReference type="GO" id="GO:0005524">
    <property type="term" value="F:ATP binding"/>
    <property type="evidence" value="ECO:0007669"/>
    <property type="project" value="UniProtKB-KW"/>
</dbReference>
<evidence type="ECO:0000313" key="7">
    <source>
        <dbReference type="Proteomes" id="UP000182860"/>
    </source>
</evidence>
<dbReference type="Gene3D" id="3.40.50.300">
    <property type="entry name" value="P-loop containing nucleotide triphosphate hydrolases"/>
    <property type="match status" value="1"/>
</dbReference>
<dbReference type="SUPFAM" id="SSF160246">
    <property type="entry name" value="EspE N-terminal domain-like"/>
    <property type="match status" value="1"/>
</dbReference>
<protein>
    <recommendedName>
        <fullName evidence="8">AAA+ ATPase domain-containing protein</fullName>
    </recommendedName>
</protein>
<dbReference type="PANTHER" id="PTHR30258:SF1">
    <property type="entry name" value="PROTEIN TRANSPORT PROTEIN HOFB HOMOLOG"/>
    <property type="match status" value="1"/>
</dbReference>
<comment type="similarity">
    <text evidence="1">Belongs to the GSP E family.</text>
</comment>
<evidence type="ECO:0000256" key="2">
    <source>
        <dbReference type="ARBA" id="ARBA00022741"/>
    </source>
</evidence>
<feature type="domain" description="Type II secretion system protein GspE N-terminal" evidence="5">
    <location>
        <begin position="62"/>
        <end position="140"/>
    </location>
</feature>
<evidence type="ECO:0008006" key="8">
    <source>
        <dbReference type="Google" id="ProtNLM"/>
    </source>
</evidence>
<dbReference type="InterPro" id="IPR027417">
    <property type="entry name" value="P-loop_NTPase"/>
</dbReference>
<dbReference type="InterPro" id="IPR037257">
    <property type="entry name" value="T2SS_E_N_sf"/>
</dbReference>
<dbReference type="GO" id="GO:0005886">
    <property type="term" value="C:plasma membrane"/>
    <property type="evidence" value="ECO:0007669"/>
    <property type="project" value="TreeGrafter"/>
</dbReference>
<dbReference type="Gene3D" id="3.30.450.90">
    <property type="match status" value="1"/>
</dbReference>
<dbReference type="SUPFAM" id="SSF52540">
    <property type="entry name" value="P-loop containing nucleoside triphosphate hydrolases"/>
    <property type="match status" value="1"/>
</dbReference>
<evidence type="ECO:0000256" key="3">
    <source>
        <dbReference type="ARBA" id="ARBA00022840"/>
    </source>
</evidence>
<dbReference type="InterPro" id="IPR001482">
    <property type="entry name" value="T2SS/T4SS_dom"/>
</dbReference>
<gene>
    <name evidence="6" type="ORF">AUJ35_01210</name>
</gene>
<evidence type="ECO:0000259" key="4">
    <source>
        <dbReference type="Pfam" id="PF00437"/>
    </source>
</evidence>
<dbReference type="InterPro" id="IPR007831">
    <property type="entry name" value="T2SS_GspE_N"/>
</dbReference>
<keyword evidence="3" id="KW-0067">ATP-binding</keyword>
<reference evidence="6 7" key="1">
    <citation type="journal article" date="2016" name="Environ. Microbiol.">
        <title>Genomic resolution of a cold subsurface aquifer community provides metabolic insights for novel microbes adapted to high CO concentrations.</title>
        <authorList>
            <person name="Probst A.J."/>
            <person name="Castelle C.J."/>
            <person name="Singh A."/>
            <person name="Brown C.T."/>
            <person name="Anantharaman K."/>
            <person name="Sharon I."/>
            <person name="Hug L.A."/>
            <person name="Burstein D."/>
            <person name="Emerson J.B."/>
            <person name="Thomas B.C."/>
            <person name="Banfield J.F."/>
        </authorList>
    </citation>
    <scope>NUCLEOTIDE SEQUENCE [LARGE SCALE GENOMIC DNA]</scope>
    <source>
        <strain evidence="6">CG1_02_41_21</strain>
    </source>
</reference>
<organism evidence="6 7">
    <name type="scientific">Candidatus Falkowbacteria bacterium CG1_02_41_21</name>
    <dbReference type="NCBI Taxonomy" id="1805147"/>
    <lineage>
        <taxon>Bacteria</taxon>
        <taxon>Candidatus Falkowiibacteriota</taxon>
    </lineage>
</organism>